<dbReference type="HOGENOM" id="CLU_054246_0_0_1"/>
<evidence type="ECO:0000313" key="3">
    <source>
        <dbReference type="Proteomes" id="UP000030104"/>
    </source>
</evidence>
<dbReference type="OMA" id="EFRESYH"/>
<proteinExistence type="predicted"/>
<feature type="region of interest" description="Disordered" evidence="1">
    <location>
        <begin position="1"/>
        <end position="26"/>
    </location>
</feature>
<comment type="caution">
    <text evidence="2">The sequence shown here is derived from an EMBL/GenBank/DDBJ whole genome shotgun (WGS) entry which is preliminary data.</text>
</comment>
<sequence length="335" mass="37913">MVQSASDASWPAGIPEIHLHPTDLPSDELPEEAKGWLLFVKEEYQPVITPEEGLRQRRALIEKWATASQEFRESYHSRAPACTSARDYPASLLSQQAPRPDKRFLCLPPVDSQTHPRNYIHLVKLLIMMYIHQDEWNGQHPFDQAGPGHAPRSHIPEFLNLATPITLSDILSELYLSSADFHTLSMTRSGTVVFADGPDYTWYVIEEPELATGRMTIAEFGSDGSVRDSIVRRAWNMGQVMAFGQSLGRRVADLEESCIGGPPQYNEPLNMDRPIIELLEATRMDSKFLYEGFGYMDLWVLLIEQNAPGYLDLEAQGREVEFKLDNLRNVGIDIL</sequence>
<evidence type="ECO:0000313" key="2">
    <source>
        <dbReference type="EMBL" id="KGO69961.1"/>
    </source>
</evidence>
<protein>
    <submittedName>
        <fullName evidence="2">Uncharacterized protein</fullName>
    </submittedName>
</protein>
<dbReference type="EMBL" id="JQGA01001104">
    <property type="protein sequence ID" value="KGO69961.1"/>
    <property type="molecule type" value="Genomic_DNA"/>
</dbReference>
<dbReference type="PhylomeDB" id="A0A0A2KST7"/>
<keyword evidence="3" id="KW-1185">Reference proteome</keyword>
<dbReference type="OrthoDB" id="5396831at2759"/>
<dbReference type="AlphaFoldDB" id="A0A0A2KST7"/>
<accession>A0A0A2KST7</accession>
<organism evidence="2 3">
    <name type="scientific">Penicillium italicum</name>
    <name type="common">Blue mold</name>
    <dbReference type="NCBI Taxonomy" id="40296"/>
    <lineage>
        <taxon>Eukaryota</taxon>
        <taxon>Fungi</taxon>
        <taxon>Dikarya</taxon>
        <taxon>Ascomycota</taxon>
        <taxon>Pezizomycotina</taxon>
        <taxon>Eurotiomycetes</taxon>
        <taxon>Eurotiomycetidae</taxon>
        <taxon>Eurotiales</taxon>
        <taxon>Aspergillaceae</taxon>
        <taxon>Penicillium</taxon>
    </lineage>
</organism>
<dbReference type="Proteomes" id="UP000030104">
    <property type="component" value="Unassembled WGS sequence"/>
</dbReference>
<reference evidence="2 3" key="1">
    <citation type="journal article" date="2015" name="Mol. Plant Microbe Interact.">
        <title>Genome, transcriptome, and functional analyses of Penicillium expansum provide new insights into secondary metabolism and pathogenicity.</title>
        <authorList>
            <person name="Ballester A.R."/>
            <person name="Marcet-Houben M."/>
            <person name="Levin E."/>
            <person name="Sela N."/>
            <person name="Selma-Lazaro C."/>
            <person name="Carmona L."/>
            <person name="Wisniewski M."/>
            <person name="Droby S."/>
            <person name="Gonzalez-Candelas L."/>
            <person name="Gabaldon T."/>
        </authorList>
    </citation>
    <scope>NUCLEOTIDE SEQUENCE [LARGE SCALE GENOMIC DNA]</scope>
    <source>
        <strain evidence="2 3">PHI-1</strain>
    </source>
</reference>
<name>A0A0A2KST7_PENIT</name>
<evidence type="ECO:0000256" key="1">
    <source>
        <dbReference type="SAM" id="MobiDB-lite"/>
    </source>
</evidence>
<dbReference type="STRING" id="40296.A0A0A2KST7"/>
<gene>
    <name evidence="2" type="ORF">PITC_046560</name>
</gene>